<dbReference type="SMART" id="SM00326">
    <property type="entry name" value="SH3"/>
    <property type="match status" value="3"/>
</dbReference>
<comment type="caution">
    <text evidence="6">The sequence shown here is derived from an EMBL/GenBank/DDBJ whole genome shotgun (WGS) entry which is preliminary data.</text>
</comment>
<evidence type="ECO:0000256" key="1">
    <source>
        <dbReference type="ARBA" id="ARBA00022443"/>
    </source>
</evidence>
<feature type="domain" description="SH3" evidence="5">
    <location>
        <begin position="221"/>
        <end position="280"/>
    </location>
</feature>
<dbReference type="InterPro" id="IPR014729">
    <property type="entry name" value="Rossmann-like_a/b/a_fold"/>
</dbReference>
<evidence type="ECO:0000313" key="7">
    <source>
        <dbReference type="Proteomes" id="UP000835052"/>
    </source>
</evidence>
<evidence type="ECO:0000256" key="2">
    <source>
        <dbReference type="ARBA" id="ARBA00022490"/>
    </source>
</evidence>
<name>A0A8S1GTH5_9PELO</name>
<dbReference type="Proteomes" id="UP000835052">
    <property type="component" value="Unassembled WGS sequence"/>
</dbReference>
<dbReference type="SUPFAM" id="SSF50044">
    <property type="entry name" value="SH3-domain"/>
    <property type="match status" value="3"/>
</dbReference>
<dbReference type="AlphaFoldDB" id="A0A8S1GTH5"/>
<evidence type="ECO:0000256" key="3">
    <source>
        <dbReference type="ARBA" id="ARBA00022694"/>
    </source>
</evidence>
<keyword evidence="7" id="KW-1185">Reference proteome</keyword>
<dbReference type="InterPro" id="IPR019407">
    <property type="entry name" value="CTU2"/>
</dbReference>
<dbReference type="InterPro" id="IPR036028">
    <property type="entry name" value="SH3-like_dom_sf"/>
</dbReference>
<dbReference type="GO" id="GO:0005829">
    <property type="term" value="C:cytosol"/>
    <property type="evidence" value="ECO:0007669"/>
    <property type="project" value="TreeGrafter"/>
</dbReference>
<proteinExistence type="predicted"/>
<dbReference type="CDD" id="cd00174">
    <property type="entry name" value="SH3"/>
    <property type="match status" value="2"/>
</dbReference>
<dbReference type="GO" id="GO:0000049">
    <property type="term" value="F:tRNA binding"/>
    <property type="evidence" value="ECO:0007669"/>
    <property type="project" value="InterPro"/>
</dbReference>
<dbReference type="GO" id="GO:0016783">
    <property type="term" value="F:sulfurtransferase activity"/>
    <property type="evidence" value="ECO:0007669"/>
    <property type="project" value="TreeGrafter"/>
</dbReference>
<feature type="domain" description="SH3" evidence="5">
    <location>
        <begin position="347"/>
        <end position="407"/>
    </location>
</feature>
<gene>
    <name evidence="6" type="ORF">CAUJ_LOCUS879</name>
</gene>
<evidence type="ECO:0000313" key="6">
    <source>
        <dbReference type="EMBL" id="CAD6184960.1"/>
    </source>
</evidence>
<reference evidence="6" key="1">
    <citation type="submission" date="2020-10" db="EMBL/GenBank/DDBJ databases">
        <authorList>
            <person name="Kikuchi T."/>
        </authorList>
    </citation>
    <scope>NUCLEOTIDE SEQUENCE</scope>
    <source>
        <strain evidence="6">NKZ352</strain>
    </source>
</reference>
<dbReference type="EMBL" id="CAJGYM010000001">
    <property type="protein sequence ID" value="CAD6184960.1"/>
    <property type="molecule type" value="Genomic_DNA"/>
</dbReference>
<dbReference type="PROSITE" id="PS50002">
    <property type="entry name" value="SH3"/>
    <property type="match status" value="3"/>
</dbReference>
<dbReference type="Pfam" id="PF14604">
    <property type="entry name" value="SH3_9"/>
    <property type="match status" value="1"/>
</dbReference>
<dbReference type="GO" id="GO:0002143">
    <property type="term" value="P:tRNA wobble position uridine thiolation"/>
    <property type="evidence" value="ECO:0007669"/>
    <property type="project" value="TreeGrafter"/>
</dbReference>
<protein>
    <recommendedName>
        <fullName evidence="5">SH3 domain-containing protein</fullName>
    </recommendedName>
</protein>
<keyword evidence="1 4" id="KW-0728">SH3 domain</keyword>
<dbReference type="PANTHER" id="PTHR20882">
    <property type="entry name" value="CYTOPLASMIC TRNA 2-THIOLATION PROTEIN 2"/>
    <property type="match status" value="1"/>
</dbReference>
<dbReference type="Gene3D" id="2.30.30.40">
    <property type="entry name" value="SH3 Domains"/>
    <property type="match status" value="2"/>
</dbReference>
<sequence length="483" mass="54363">MLSSCNSTTYRTELLRIFKELCLKRIANELGLNKIMLPDDSDDLGRLALSQLCLGRGGAVSNLTGVLDKRKNVVFVRPIREISKAEIGIFNHLSGFDNDCVHLEHEKIFKNSVQSLTDGFVGTLFNEGFKSTITTVLSTTGKIHGAEEGNTTDRCSQISKKRKSQEFLMTAPRTNIGRKARNVFDRLDLMGLRNFVLKLISGREHSPEGDWVEGLQVDHFEPYTAGQVTKHFTATVADEITVPRGTTIKALYREEQWIYVQASDGRRGFVPQSHCKLRVQQGPRPRRDVATIQRKRIKEASNNSTLRRPLSQNNIEKVEKRWEKSNLERFLDSLPVKKEEGELFVTKPEAKTIVIYSFNGQKTDDLSVEAGESVTVLNTTDPDWTYVSNIHNDQGFVPSTFLECASDEQRHGKGQNRKAEEEDVDLLVVEDHPGRSAVDLTVAPGEWIRELSPQVDGWMWAKRCGDGKEGFVPAKFAILATDL</sequence>
<dbReference type="PANTHER" id="PTHR20882:SF14">
    <property type="entry name" value="CYTOPLASMIC TRNA 2-THIOLATION PROTEIN 2"/>
    <property type="match status" value="1"/>
</dbReference>
<accession>A0A8S1GTH5</accession>
<dbReference type="OrthoDB" id="9991832at2759"/>
<dbReference type="Gene3D" id="3.40.50.620">
    <property type="entry name" value="HUPs"/>
    <property type="match status" value="1"/>
</dbReference>
<evidence type="ECO:0000259" key="5">
    <source>
        <dbReference type="PROSITE" id="PS50002"/>
    </source>
</evidence>
<keyword evidence="3" id="KW-0819">tRNA processing</keyword>
<keyword evidence="2" id="KW-0963">Cytoplasm</keyword>
<evidence type="ECO:0000256" key="4">
    <source>
        <dbReference type="PROSITE-ProRule" id="PRU00192"/>
    </source>
</evidence>
<dbReference type="InterPro" id="IPR001452">
    <property type="entry name" value="SH3_domain"/>
</dbReference>
<dbReference type="Pfam" id="PF07653">
    <property type="entry name" value="SH3_2"/>
    <property type="match status" value="1"/>
</dbReference>
<feature type="domain" description="SH3" evidence="5">
    <location>
        <begin position="421"/>
        <end position="482"/>
    </location>
</feature>
<organism evidence="6 7">
    <name type="scientific">Caenorhabditis auriculariae</name>
    <dbReference type="NCBI Taxonomy" id="2777116"/>
    <lineage>
        <taxon>Eukaryota</taxon>
        <taxon>Metazoa</taxon>
        <taxon>Ecdysozoa</taxon>
        <taxon>Nematoda</taxon>
        <taxon>Chromadorea</taxon>
        <taxon>Rhabditida</taxon>
        <taxon>Rhabditina</taxon>
        <taxon>Rhabditomorpha</taxon>
        <taxon>Rhabditoidea</taxon>
        <taxon>Rhabditidae</taxon>
        <taxon>Peloderinae</taxon>
        <taxon>Caenorhabditis</taxon>
    </lineage>
</organism>